<dbReference type="Proteomes" id="UP000620670">
    <property type="component" value="Unassembled WGS sequence"/>
</dbReference>
<proteinExistence type="predicted"/>
<evidence type="ECO:0000313" key="2">
    <source>
        <dbReference type="Proteomes" id="UP000620670"/>
    </source>
</evidence>
<accession>A0ABS0XZD0</accession>
<dbReference type="EMBL" id="JAELXT010000006">
    <property type="protein sequence ID" value="MBJ6125414.1"/>
    <property type="molecule type" value="Genomic_DNA"/>
</dbReference>
<keyword evidence="2" id="KW-1185">Reference proteome</keyword>
<protein>
    <submittedName>
        <fullName evidence="1">Uncharacterized protein</fullName>
    </submittedName>
</protein>
<evidence type="ECO:0000313" key="1">
    <source>
        <dbReference type="EMBL" id="MBJ6125414.1"/>
    </source>
</evidence>
<dbReference type="RefSeq" id="WP_199048246.1">
    <property type="nucleotide sequence ID" value="NZ_JAELXT010000006.1"/>
</dbReference>
<comment type="caution">
    <text evidence="1">The sequence shown here is derived from an EMBL/GenBank/DDBJ whole genome shotgun (WGS) entry which is preliminary data.</text>
</comment>
<sequence length="87" mass="10021">MVTEIQDDWLPPEYRVTIVGGTEPNDRVTLQVDHRPTWRRKGSTCPRHYAEGMAACLKQDIESDLLDVHLRNLLDDYGIFTPPGERD</sequence>
<name>A0ABS0XZD0_9HYPH</name>
<organism evidence="1 2">
    <name type="scientific">Microvirga splendida</name>
    <dbReference type="NCBI Taxonomy" id="2795727"/>
    <lineage>
        <taxon>Bacteria</taxon>
        <taxon>Pseudomonadati</taxon>
        <taxon>Pseudomonadota</taxon>
        <taxon>Alphaproteobacteria</taxon>
        <taxon>Hyphomicrobiales</taxon>
        <taxon>Methylobacteriaceae</taxon>
        <taxon>Microvirga</taxon>
    </lineage>
</organism>
<reference evidence="2" key="1">
    <citation type="submission" date="2020-12" db="EMBL/GenBank/DDBJ databases">
        <title>Hymenobacter sp.</title>
        <authorList>
            <person name="Kim M.K."/>
        </authorList>
    </citation>
    <scope>NUCLEOTIDE SEQUENCE [LARGE SCALE GENOMIC DNA]</scope>
    <source>
        <strain evidence="2">BT325</strain>
    </source>
</reference>
<gene>
    <name evidence="1" type="ORF">JAO75_08315</name>
</gene>